<evidence type="ECO:0000313" key="4">
    <source>
        <dbReference type="EMBL" id="MEL5989534.1"/>
    </source>
</evidence>
<organism evidence="4 5">
    <name type="scientific">Kurthia gibsonii</name>
    <dbReference type="NCBI Taxonomy" id="33946"/>
    <lineage>
        <taxon>Bacteria</taxon>
        <taxon>Bacillati</taxon>
        <taxon>Bacillota</taxon>
        <taxon>Bacilli</taxon>
        <taxon>Bacillales</taxon>
        <taxon>Caryophanaceae</taxon>
        <taxon>Kurthia</taxon>
    </lineage>
</organism>
<dbReference type="PANTHER" id="PTHR11601:SF36">
    <property type="entry name" value="CYSTEINE DESULFURASE NIFS-RELATED"/>
    <property type="match status" value="1"/>
</dbReference>
<gene>
    <name evidence="4" type="ORF">AAF454_14080</name>
</gene>
<dbReference type="Gene3D" id="3.40.640.10">
    <property type="entry name" value="Type I PLP-dependent aspartate aminotransferase-like (Major domain)"/>
    <property type="match status" value="1"/>
</dbReference>
<evidence type="ECO:0000256" key="2">
    <source>
        <dbReference type="ARBA" id="ARBA00022898"/>
    </source>
</evidence>
<evidence type="ECO:0000313" key="5">
    <source>
        <dbReference type="Proteomes" id="UP001398420"/>
    </source>
</evidence>
<accession>A0ABU9LPR1</accession>
<dbReference type="Gene3D" id="3.90.1150.10">
    <property type="entry name" value="Aspartate Aminotransferase, domain 1"/>
    <property type="match status" value="1"/>
</dbReference>
<proteinExistence type="predicted"/>
<dbReference type="InterPro" id="IPR015421">
    <property type="entry name" value="PyrdxlP-dep_Trfase_major"/>
</dbReference>
<comment type="cofactor">
    <cofactor evidence="1">
        <name>pyridoxal 5'-phosphate</name>
        <dbReference type="ChEBI" id="CHEBI:597326"/>
    </cofactor>
</comment>
<keyword evidence="2" id="KW-0663">Pyridoxal phosphate</keyword>
<reference evidence="4 5" key="1">
    <citation type="submission" date="2024-04" db="EMBL/GenBank/DDBJ databases">
        <authorList>
            <person name="Wu Y.S."/>
            <person name="Zhang L."/>
        </authorList>
    </citation>
    <scope>NUCLEOTIDE SEQUENCE [LARGE SCALE GENOMIC DNA]</scope>
    <source>
        <strain evidence="4 5">KG-01</strain>
    </source>
</reference>
<dbReference type="InterPro" id="IPR000192">
    <property type="entry name" value="Aminotrans_V_dom"/>
</dbReference>
<comment type="caution">
    <text evidence="4">The sequence shown here is derived from an EMBL/GenBank/DDBJ whole genome shotgun (WGS) entry which is preliminary data.</text>
</comment>
<dbReference type="Gene3D" id="1.10.260.50">
    <property type="match status" value="1"/>
</dbReference>
<evidence type="ECO:0000256" key="1">
    <source>
        <dbReference type="ARBA" id="ARBA00001933"/>
    </source>
</evidence>
<name>A0ABU9LPR1_9BACL</name>
<keyword evidence="5" id="KW-1185">Reference proteome</keyword>
<dbReference type="Pfam" id="PF00266">
    <property type="entry name" value="Aminotran_5"/>
    <property type="match status" value="1"/>
</dbReference>
<dbReference type="SUPFAM" id="SSF53383">
    <property type="entry name" value="PLP-dependent transferases"/>
    <property type="match status" value="1"/>
</dbReference>
<dbReference type="RefSeq" id="WP_087682572.1">
    <property type="nucleotide sequence ID" value="NZ_JAWVOH010000010.1"/>
</dbReference>
<dbReference type="PANTHER" id="PTHR11601">
    <property type="entry name" value="CYSTEINE DESULFURYLASE FAMILY MEMBER"/>
    <property type="match status" value="1"/>
</dbReference>
<feature type="domain" description="Aminotransferase class V" evidence="3">
    <location>
        <begin position="2"/>
        <end position="358"/>
    </location>
</feature>
<protein>
    <submittedName>
        <fullName evidence="4">IscS subfamily cysteine desulfurase</fullName>
    </submittedName>
</protein>
<dbReference type="EMBL" id="JBCEWA010000014">
    <property type="protein sequence ID" value="MEL5989534.1"/>
    <property type="molecule type" value="Genomic_DNA"/>
</dbReference>
<dbReference type="NCBIfam" id="NF002806">
    <property type="entry name" value="PRK02948.1"/>
    <property type="match status" value="1"/>
</dbReference>
<sequence length="375" mass="41505">MVYLDYAATAPMSDEAIRMYGEVATTYYGNASSLHEAGWYAAQILQLTREQIASILSVSSDGIYFTGSGTEGNLIAILSIILGQKKRQIITTMAEHTSVHAAMNTLTRWGYEVIKLPLMPCGQINLEELEMLITEDTALISVQHINAEIGVIQPIEEICEIAKKYQIPVHTDCVQSFGKVPLHDIAKMVDSLTVSAHKIGGPKGMGAIYIHPKRIIEPLFPGVTHEKGMRGGTVDIPSVAAFSAAMNQLFTEQDLVKLTQLRQYMLAELRTLPIEVVESSKEQYSGIIGMMAKGMEGQLMMLELSERGFYISTGSACDVEQDEGTKTVLAMGYTPSQARQFFRVSLHPKNTLEEIEEFVEEMGNIIKKHEFSMNK</sequence>
<dbReference type="InterPro" id="IPR015424">
    <property type="entry name" value="PyrdxlP-dep_Trfase"/>
</dbReference>
<dbReference type="PIRSF" id="PIRSF005572">
    <property type="entry name" value="NifS"/>
    <property type="match status" value="1"/>
</dbReference>
<evidence type="ECO:0000259" key="3">
    <source>
        <dbReference type="Pfam" id="PF00266"/>
    </source>
</evidence>
<dbReference type="Proteomes" id="UP001398420">
    <property type="component" value="Unassembled WGS sequence"/>
</dbReference>
<dbReference type="InterPro" id="IPR015422">
    <property type="entry name" value="PyrdxlP-dep_Trfase_small"/>
</dbReference>
<dbReference type="InterPro" id="IPR016454">
    <property type="entry name" value="Cysteine_dSase"/>
</dbReference>